<name>A0A914EGQ1_9BILA</name>
<feature type="compositionally biased region" description="Basic residues" evidence="1">
    <location>
        <begin position="28"/>
        <end position="45"/>
    </location>
</feature>
<sequence length="145" mass="17110">MLLRNFRCQRRTLQRHKDHGHRTEGQYHPRKNHHLRSSLRPRNQHSVNHHRLKQNLRLHAFEAPVPDQAGFRDDHKSHGQTFECVSVDLIREVFSHGQLYVAFSRVRRRAALKMLLDVDCQNRTKNIVDHSILQGAATVIIWPPL</sequence>
<dbReference type="Proteomes" id="UP000887540">
    <property type="component" value="Unplaced"/>
</dbReference>
<organism evidence="2 3">
    <name type="scientific">Acrobeloides nanus</name>
    <dbReference type="NCBI Taxonomy" id="290746"/>
    <lineage>
        <taxon>Eukaryota</taxon>
        <taxon>Metazoa</taxon>
        <taxon>Ecdysozoa</taxon>
        <taxon>Nematoda</taxon>
        <taxon>Chromadorea</taxon>
        <taxon>Rhabditida</taxon>
        <taxon>Tylenchina</taxon>
        <taxon>Cephalobomorpha</taxon>
        <taxon>Cephaloboidea</taxon>
        <taxon>Cephalobidae</taxon>
        <taxon>Acrobeloides</taxon>
    </lineage>
</organism>
<accession>A0A914EGQ1</accession>
<evidence type="ECO:0000256" key="1">
    <source>
        <dbReference type="SAM" id="MobiDB-lite"/>
    </source>
</evidence>
<dbReference type="WBParaSite" id="ACRNAN_scaffold775.g11536.t1">
    <property type="protein sequence ID" value="ACRNAN_scaffold775.g11536.t1"/>
    <property type="gene ID" value="ACRNAN_scaffold775.g11536"/>
</dbReference>
<reference evidence="3" key="1">
    <citation type="submission" date="2022-11" db="UniProtKB">
        <authorList>
            <consortium name="WormBaseParasite"/>
        </authorList>
    </citation>
    <scope>IDENTIFICATION</scope>
</reference>
<keyword evidence="2" id="KW-1185">Reference proteome</keyword>
<dbReference type="AlphaFoldDB" id="A0A914EGQ1"/>
<proteinExistence type="predicted"/>
<protein>
    <submittedName>
        <fullName evidence="3">Uncharacterized protein</fullName>
    </submittedName>
</protein>
<feature type="region of interest" description="Disordered" evidence="1">
    <location>
        <begin position="12"/>
        <end position="45"/>
    </location>
</feature>
<dbReference type="InterPro" id="IPR027417">
    <property type="entry name" value="P-loop_NTPase"/>
</dbReference>
<evidence type="ECO:0000313" key="3">
    <source>
        <dbReference type="WBParaSite" id="ACRNAN_scaffold775.g11536.t1"/>
    </source>
</evidence>
<evidence type="ECO:0000313" key="2">
    <source>
        <dbReference type="Proteomes" id="UP000887540"/>
    </source>
</evidence>
<dbReference type="SUPFAM" id="SSF52540">
    <property type="entry name" value="P-loop containing nucleoside triphosphate hydrolases"/>
    <property type="match status" value="1"/>
</dbReference>